<proteinExistence type="predicted"/>
<organism evidence="2 3">
    <name type="scientific">Lutibacter oceani</name>
    <dbReference type="NCBI Taxonomy" id="1853311"/>
    <lineage>
        <taxon>Bacteria</taxon>
        <taxon>Pseudomonadati</taxon>
        <taxon>Bacteroidota</taxon>
        <taxon>Flavobacteriia</taxon>
        <taxon>Flavobacteriales</taxon>
        <taxon>Flavobacteriaceae</taxon>
        <taxon>Lutibacter</taxon>
    </lineage>
</organism>
<accession>A0A3D9RVF8</accession>
<reference evidence="2 3" key="1">
    <citation type="submission" date="2018-08" db="EMBL/GenBank/DDBJ databases">
        <title>Genomic Encyclopedia of Type Strains, Phase III (KMG-III): the genomes of soil and plant-associated and newly described type strains.</title>
        <authorList>
            <person name="Whitman W."/>
        </authorList>
    </citation>
    <scope>NUCLEOTIDE SEQUENCE [LARGE SCALE GENOMIC DNA]</scope>
    <source>
        <strain evidence="2 3">325-5</strain>
    </source>
</reference>
<dbReference type="Proteomes" id="UP000256429">
    <property type="component" value="Unassembled WGS sequence"/>
</dbReference>
<keyword evidence="3" id="KW-1185">Reference proteome</keyword>
<keyword evidence="1" id="KW-0732">Signal</keyword>
<evidence type="ECO:0000313" key="3">
    <source>
        <dbReference type="Proteomes" id="UP000256429"/>
    </source>
</evidence>
<dbReference type="AlphaFoldDB" id="A0A3D9RVF8"/>
<comment type="caution">
    <text evidence="2">The sequence shown here is derived from an EMBL/GenBank/DDBJ whole genome shotgun (WGS) entry which is preliminary data.</text>
</comment>
<feature type="chain" id="PRO_5017777975" description="TonB-like protein" evidence="1">
    <location>
        <begin position="21"/>
        <end position="110"/>
    </location>
</feature>
<feature type="signal peptide" evidence="1">
    <location>
        <begin position="1"/>
        <end position="20"/>
    </location>
</feature>
<dbReference type="OrthoDB" id="1376285at2"/>
<name>A0A3D9RVF8_9FLAO</name>
<dbReference type="RefSeq" id="WP_115878167.1">
    <property type="nucleotide sequence ID" value="NZ_QTTQ01000009.1"/>
</dbReference>
<evidence type="ECO:0008006" key="4">
    <source>
        <dbReference type="Google" id="ProtNLM"/>
    </source>
</evidence>
<dbReference type="EMBL" id="QTTQ01000009">
    <property type="protein sequence ID" value="REE83458.1"/>
    <property type="molecule type" value="Genomic_DNA"/>
</dbReference>
<evidence type="ECO:0000313" key="2">
    <source>
        <dbReference type="EMBL" id="REE83458.1"/>
    </source>
</evidence>
<evidence type="ECO:0000256" key="1">
    <source>
        <dbReference type="SAM" id="SignalP"/>
    </source>
</evidence>
<protein>
    <recommendedName>
        <fullName evidence="4">TonB-like protein</fullName>
    </recommendedName>
</protein>
<gene>
    <name evidence="2" type="ORF">BX611_0749</name>
</gene>
<sequence>MKKLKLFTLALVIGTSSLFAMNKTNLEKPKSEIRTQIVKLLKSPEFKIEQDINVTLTFTFSSEGEIVILNVDSKNSQVLNFIRQNLNYHKIENPGERDKIYTMPLKMKVA</sequence>